<dbReference type="PANTHER" id="PTHR13068:SF236">
    <property type="entry name" value="OS02G0749800 PROTEIN"/>
    <property type="match status" value="1"/>
</dbReference>
<reference evidence="4" key="1">
    <citation type="journal article" date="2023" name="Nat. Commun.">
        <title>Diploid and tetraploid genomes of Acorus and the evolution of monocots.</title>
        <authorList>
            <person name="Ma L."/>
            <person name="Liu K.W."/>
            <person name="Li Z."/>
            <person name="Hsiao Y.Y."/>
            <person name="Qi Y."/>
            <person name="Fu T."/>
            <person name="Tang G.D."/>
            <person name="Zhang D."/>
            <person name="Sun W.H."/>
            <person name="Liu D.K."/>
            <person name="Li Y."/>
            <person name="Chen G.Z."/>
            <person name="Liu X.D."/>
            <person name="Liao X.Y."/>
            <person name="Jiang Y.T."/>
            <person name="Yu X."/>
            <person name="Hao Y."/>
            <person name="Huang J."/>
            <person name="Zhao X.W."/>
            <person name="Ke S."/>
            <person name="Chen Y.Y."/>
            <person name="Wu W.L."/>
            <person name="Hsu J.L."/>
            <person name="Lin Y.F."/>
            <person name="Huang M.D."/>
            <person name="Li C.Y."/>
            <person name="Huang L."/>
            <person name="Wang Z.W."/>
            <person name="Zhao X."/>
            <person name="Zhong W.Y."/>
            <person name="Peng D.H."/>
            <person name="Ahmad S."/>
            <person name="Lan S."/>
            <person name="Zhang J.S."/>
            <person name="Tsai W.C."/>
            <person name="Van de Peer Y."/>
            <person name="Liu Z.J."/>
        </authorList>
    </citation>
    <scope>NUCLEOTIDE SEQUENCE</scope>
    <source>
        <strain evidence="4">CP</strain>
    </source>
</reference>
<dbReference type="InterPro" id="IPR003690">
    <property type="entry name" value="MTERF"/>
</dbReference>
<dbReference type="AlphaFoldDB" id="A0AAV9CZF0"/>
<keyword evidence="3" id="KW-0809">Transit peptide</keyword>
<sequence>MISCCPQLLLSNQDKTIKPKMDFLRDVGFSTPDLIFLLSQNPTILASSLDNQIVPAYGFLKGILGTDEAIISTVKRASWLLSKDLHNLMGSKIGLLQDHGVPNSRISALIKRQPRCFLQVHLDRFTEALTKVKAMGFEPSSSFFDVALGTITSISESKWEEKFELYGSFGWSEDDILSAFKKQPHIMALSKDKLRKMMDFFSKELGLGLSVVSHYPNLLLLSLEKTIIPRLSVIRVLKSHGILNKDVNLYTICSLKEKLFFEKYVIKYQEKVPQVLQAYQGKTVIGG</sequence>
<dbReference type="GO" id="GO:0003676">
    <property type="term" value="F:nucleic acid binding"/>
    <property type="evidence" value="ECO:0007669"/>
    <property type="project" value="InterPro"/>
</dbReference>
<comment type="similarity">
    <text evidence="1">Belongs to the mTERF family.</text>
</comment>
<dbReference type="Pfam" id="PF02536">
    <property type="entry name" value="mTERF"/>
    <property type="match status" value="2"/>
</dbReference>
<keyword evidence="2" id="KW-0806">Transcription termination</keyword>
<evidence type="ECO:0000313" key="5">
    <source>
        <dbReference type="Proteomes" id="UP001180020"/>
    </source>
</evidence>
<gene>
    <name evidence="4" type="ORF">QJS10_CPA16g01468</name>
</gene>
<dbReference type="EMBL" id="JAUJYO010000016">
    <property type="protein sequence ID" value="KAK1294621.1"/>
    <property type="molecule type" value="Genomic_DNA"/>
</dbReference>
<dbReference type="InterPro" id="IPR038538">
    <property type="entry name" value="MTERF_sf"/>
</dbReference>
<dbReference type="FunFam" id="1.25.70.10:FF:000001">
    <property type="entry name" value="Mitochondrial transcription termination factor-like"/>
    <property type="match status" value="1"/>
</dbReference>
<comment type="caution">
    <text evidence="4">The sequence shown here is derived from an EMBL/GenBank/DDBJ whole genome shotgun (WGS) entry which is preliminary data.</text>
</comment>
<dbReference type="SMART" id="SM00733">
    <property type="entry name" value="Mterf"/>
    <property type="match status" value="6"/>
</dbReference>
<keyword evidence="2" id="KW-0804">Transcription</keyword>
<dbReference type="Proteomes" id="UP001180020">
    <property type="component" value="Unassembled WGS sequence"/>
</dbReference>
<keyword evidence="2" id="KW-0805">Transcription regulation</keyword>
<name>A0AAV9CZF0_ACOCL</name>
<evidence type="ECO:0000256" key="2">
    <source>
        <dbReference type="ARBA" id="ARBA00022472"/>
    </source>
</evidence>
<proteinExistence type="inferred from homology"/>
<dbReference type="GO" id="GO:0006353">
    <property type="term" value="P:DNA-templated transcription termination"/>
    <property type="evidence" value="ECO:0007669"/>
    <property type="project" value="UniProtKB-KW"/>
</dbReference>
<organism evidence="4 5">
    <name type="scientific">Acorus calamus</name>
    <name type="common">Sweet flag</name>
    <dbReference type="NCBI Taxonomy" id="4465"/>
    <lineage>
        <taxon>Eukaryota</taxon>
        <taxon>Viridiplantae</taxon>
        <taxon>Streptophyta</taxon>
        <taxon>Embryophyta</taxon>
        <taxon>Tracheophyta</taxon>
        <taxon>Spermatophyta</taxon>
        <taxon>Magnoliopsida</taxon>
        <taxon>Liliopsida</taxon>
        <taxon>Acoraceae</taxon>
        <taxon>Acorus</taxon>
    </lineage>
</organism>
<dbReference type="PANTHER" id="PTHR13068">
    <property type="entry name" value="CGI-12 PROTEIN-RELATED"/>
    <property type="match status" value="1"/>
</dbReference>
<reference evidence="4" key="2">
    <citation type="submission" date="2023-06" db="EMBL/GenBank/DDBJ databases">
        <authorList>
            <person name="Ma L."/>
            <person name="Liu K.-W."/>
            <person name="Li Z."/>
            <person name="Hsiao Y.-Y."/>
            <person name="Qi Y."/>
            <person name="Fu T."/>
            <person name="Tang G."/>
            <person name="Zhang D."/>
            <person name="Sun W.-H."/>
            <person name="Liu D.-K."/>
            <person name="Li Y."/>
            <person name="Chen G.-Z."/>
            <person name="Liu X.-D."/>
            <person name="Liao X.-Y."/>
            <person name="Jiang Y.-T."/>
            <person name="Yu X."/>
            <person name="Hao Y."/>
            <person name="Huang J."/>
            <person name="Zhao X.-W."/>
            <person name="Ke S."/>
            <person name="Chen Y.-Y."/>
            <person name="Wu W.-L."/>
            <person name="Hsu J.-L."/>
            <person name="Lin Y.-F."/>
            <person name="Huang M.-D."/>
            <person name="Li C.-Y."/>
            <person name="Huang L."/>
            <person name="Wang Z.-W."/>
            <person name="Zhao X."/>
            <person name="Zhong W.-Y."/>
            <person name="Peng D.-H."/>
            <person name="Ahmad S."/>
            <person name="Lan S."/>
            <person name="Zhang J.-S."/>
            <person name="Tsai W.-C."/>
            <person name="Van De Peer Y."/>
            <person name="Liu Z.-J."/>
        </authorList>
    </citation>
    <scope>NUCLEOTIDE SEQUENCE</scope>
    <source>
        <strain evidence="4">CP</strain>
        <tissue evidence="4">Leaves</tissue>
    </source>
</reference>
<evidence type="ECO:0000256" key="3">
    <source>
        <dbReference type="ARBA" id="ARBA00022946"/>
    </source>
</evidence>
<protein>
    <submittedName>
        <fullName evidence="4">Uncharacterized protein</fullName>
    </submittedName>
</protein>
<evidence type="ECO:0000256" key="1">
    <source>
        <dbReference type="ARBA" id="ARBA00007692"/>
    </source>
</evidence>
<evidence type="ECO:0000313" key="4">
    <source>
        <dbReference type="EMBL" id="KAK1294621.1"/>
    </source>
</evidence>
<dbReference type="Gene3D" id="1.25.70.10">
    <property type="entry name" value="Transcription termination factor 3, mitochondrial"/>
    <property type="match status" value="1"/>
</dbReference>
<keyword evidence="5" id="KW-1185">Reference proteome</keyword>
<accession>A0AAV9CZF0</accession>